<comment type="catalytic activity">
    <reaction evidence="12">
        <text>Couples ATP hydrolysis with the unwinding of duplex DNA by translocating in the 3'-5' direction.</text>
        <dbReference type="EC" id="5.6.2.4"/>
    </reaction>
</comment>
<dbReference type="GO" id="GO:0006270">
    <property type="term" value="P:DNA replication initiation"/>
    <property type="evidence" value="ECO:0007669"/>
    <property type="project" value="TreeGrafter"/>
</dbReference>
<dbReference type="Gene3D" id="3.40.50.300">
    <property type="entry name" value="P-loop containing nucleotide triphosphate hydrolases"/>
    <property type="match status" value="2"/>
</dbReference>
<dbReference type="PROSITE" id="PS51194">
    <property type="entry name" value="HELICASE_CTER"/>
    <property type="match status" value="1"/>
</dbReference>
<dbReference type="EC" id="5.6.2.4" evidence="12"/>
<keyword evidence="4 12" id="KW-0547">Nucleotide-binding</keyword>
<dbReference type="GO" id="GO:0008270">
    <property type="term" value="F:zinc ion binding"/>
    <property type="evidence" value="ECO:0007669"/>
    <property type="project" value="UniProtKB-UniRule"/>
</dbReference>
<feature type="binding site" evidence="12">
    <location>
        <position position="542"/>
    </location>
    <ligand>
        <name>Zn(2+)</name>
        <dbReference type="ChEBI" id="CHEBI:29105"/>
        <label>2</label>
    </ligand>
</feature>
<dbReference type="NCBIfam" id="NF004066">
    <property type="entry name" value="PRK05580.1-3"/>
    <property type="match status" value="1"/>
</dbReference>
<evidence type="ECO:0000259" key="13">
    <source>
        <dbReference type="PROSITE" id="PS51192"/>
    </source>
</evidence>
<evidence type="ECO:0000256" key="3">
    <source>
        <dbReference type="ARBA" id="ARBA00022723"/>
    </source>
</evidence>
<accession>A0A0A3IC63</accession>
<dbReference type="InterPro" id="IPR041222">
    <property type="entry name" value="PriA_3primeBD"/>
</dbReference>
<name>A0A0A3IC63_9BACL</name>
<dbReference type="FunFam" id="3.40.1440.60:FF:000001">
    <property type="entry name" value="Primosomal protein N"/>
    <property type="match status" value="1"/>
</dbReference>
<dbReference type="InterPro" id="IPR042115">
    <property type="entry name" value="PriA_3primeBD_sf"/>
</dbReference>
<dbReference type="SMART" id="SM00487">
    <property type="entry name" value="DEXDc"/>
    <property type="match status" value="1"/>
</dbReference>
<dbReference type="NCBIfam" id="TIGR00595">
    <property type="entry name" value="priA"/>
    <property type="match status" value="1"/>
</dbReference>
<dbReference type="SMART" id="SM00490">
    <property type="entry name" value="HELICc"/>
    <property type="match status" value="1"/>
</dbReference>
<dbReference type="CDD" id="cd17929">
    <property type="entry name" value="DEXHc_priA"/>
    <property type="match status" value="1"/>
</dbReference>
<keyword evidence="16" id="KW-1185">Reference proteome</keyword>
<dbReference type="Pfam" id="PF00271">
    <property type="entry name" value="Helicase_C"/>
    <property type="match status" value="1"/>
</dbReference>
<evidence type="ECO:0000256" key="9">
    <source>
        <dbReference type="ARBA" id="ARBA00023125"/>
    </source>
</evidence>
<dbReference type="GO" id="GO:0005524">
    <property type="term" value="F:ATP binding"/>
    <property type="evidence" value="ECO:0007669"/>
    <property type="project" value="UniProtKB-UniRule"/>
</dbReference>
<dbReference type="HAMAP" id="MF_00983">
    <property type="entry name" value="PriA"/>
    <property type="match status" value="1"/>
</dbReference>
<dbReference type="Pfam" id="PF17764">
    <property type="entry name" value="PriA_3primeBD"/>
    <property type="match status" value="1"/>
</dbReference>
<dbReference type="OrthoDB" id="9759544at2"/>
<feature type="binding site" evidence="12">
    <location>
        <position position="512"/>
    </location>
    <ligand>
        <name>Zn(2+)</name>
        <dbReference type="ChEBI" id="CHEBI:29105"/>
        <label>1</label>
    </ligand>
</feature>
<proteinExistence type="inferred from homology"/>
<dbReference type="EMBL" id="JPVN01000001">
    <property type="protein sequence ID" value="KGR80408.1"/>
    <property type="molecule type" value="Genomic_DNA"/>
</dbReference>
<keyword evidence="6 12" id="KW-0347">Helicase</keyword>
<dbReference type="Pfam" id="PF00270">
    <property type="entry name" value="DEAD"/>
    <property type="match status" value="1"/>
</dbReference>
<dbReference type="GO" id="GO:0006269">
    <property type="term" value="P:DNA replication, synthesis of primer"/>
    <property type="evidence" value="ECO:0007669"/>
    <property type="project" value="UniProtKB-KW"/>
</dbReference>
<keyword evidence="3 12" id="KW-0479">Metal-binding</keyword>
<feature type="binding site" evidence="12">
    <location>
        <position position="552"/>
    </location>
    <ligand>
        <name>Zn(2+)</name>
        <dbReference type="ChEBI" id="CHEBI:29105"/>
        <label>1</label>
    </ligand>
</feature>
<dbReference type="RefSeq" id="WP_036182112.1">
    <property type="nucleotide sequence ID" value="NZ_AVDA01000001.1"/>
</dbReference>
<dbReference type="InterPro" id="IPR027417">
    <property type="entry name" value="P-loop_NTPase"/>
</dbReference>
<dbReference type="InterPro" id="IPR041236">
    <property type="entry name" value="PriA_C"/>
</dbReference>
<dbReference type="InterPro" id="IPR001650">
    <property type="entry name" value="Helicase_C-like"/>
</dbReference>
<dbReference type="Proteomes" id="UP000030416">
    <property type="component" value="Unassembled WGS sequence"/>
</dbReference>
<dbReference type="InterPro" id="IPR005259">
    <property type="entry name" value="PriA"/>
</dbReference>
<evidence type="ECO:0000313" key="16">
    <source>
        <dbReference type="Proteomes" id="UP000030416"/>
    </source>
</evidence>
<dbReference type="GO" id="GO:0003677">
    <property type="term" value="F:DNA binding"/>
    <property type="evidence" value="ECO:0007669"/>
    <property type="project" value="UniProtKB-UniRule"/>
</dbReference>
<dbReference type="STRING" id="1384049.CD29_00505"/>
<feature type="binding site" evidence="12">
    <location>
        <position position="539"/>
    </location>
    <ligand>
        <name>Zn(2+)</name>
        <dbReference type="ChEBI" id="CHEBI:29105"/>
        <label>2</label>
    </ligand>
</feature>
<evidence type="ECO:0000256" key="1">
    <source>
        <dbReference type="ARBA" id="ARBA00022515"/>
    </source>
</evidence>
<feature type="binding site" evidence="12">
    <location>
        <position position="524"/>
    </location>
    <ligand>
        <name>Zn(2+)</name>
        <dbReference type="ChEBI" id="CHEBI:29105"/>
        <label>2</label>
    </ligand>
</feature>
<keyword evidence="8 12" id="KW-0067">ATP-binding</keyword>
<evidence type="ECO:0000256" key="12">
    <source>
        <dbReference type="HAMAP-Rule" id="MF_00983"/>
    </source>
</evidence>
<comment type="cofactor">
    <cofactor evidence="12">
        <name>Zn(2+)</name>
        <dbReference type="ChEBI" id="CHEBI:29105"/>
    </cofactor>
    <text evidence="12">Binds 2 zinc ions per subunit.</text>
</comment>
<feature type="domain" description="Helicase C-terminal" evidence="14">
    <location>
        <begin position="547"/>
        <end position="701"/>
    </location>
</feature>
<dbReference type="PROSITE" id="PS51192">
    <property type="entry name" value="HELICASE_ATP_BIND_1"/>
    <property type="match status" value="1"/>
</dbReference>
<reference evidence="15 16" key="1">
    <citation type="submission" date="2014-02" db="EMBL/GenBank/DDBJ databases">
        <title>Draft genome sequence of Lysinibacillus manganicus DSM 26584T.</title>
        <authorList>
            <person name="Zhang F."/>
            <person name="Wang G."/>
            <person name="Zhang L."/>
        </authorList>
    </citation>
    <scope>NUCLEOTIDE SEQUENCE [LARGE SCALE GENOMIC DNA]</scope>
    <source>
        <strain evidence="15 16">DSM 26584</strain>
    </source>
</reference>
<keyword evidence="10 12" id="KW-0413">Isomerase</keyword>
<evidence type="ECO:0000256" key="11">
    <source>
        <dbReference type="ARBA" id="ARBA00048988"/>
    </source>
</evidence>
<keyword evidence="7 12" id="KW-0862">Zinc</keyword>
<evidence type="ECO:0000259" key="14">
    <source>
        <dbReference type="PROSITE" id="PS51194"/>
    </source>
</evidence>
<sequence length="806" mass="92333">MNGSIAEVIVDVAAYPVDRPFDYLIPEEMRDLIESGSRVKVPFGPRNVLGFVVSIKNETDFAIEKMKPIAKLLDIEPVLTSEMLTLSKWLKHDTICYEIDVLQAMLPSALRAKYEKFAVLQVNVEQLSFLLQPYFKQTKKVNYNVFEKDQLLHELKIAIKQKQIVIENVVKQKGTIKEVRKVKIIDSITELHTIYESISNRAKKQKELVEWMMEHVGQIFNPKDILEKLNCSDPVLHSVIEQGAAEFIQEEVYREVFTKDVKKTGFLDLTDEQSIALEQIIHAMEQQASETFLLHGITGSGKTEIYLQAIEHCLNDGKEAIVLVPEISLTPQMTERFRSRFGELVAVMHSGLSVGEKYDEWRKIHEGKVKVVVGARSAVFAPFENVGILIIDEEHESTYKQEDTPRYHARDVAIWRSKFHQCPVILGSATPSLESFARAKKKVYTLLTLKNRAVSHSLLPQVEIVDMREELKNGNRSMFSEKLVDAIRTRLDRKEQMVLFLNRRGYSSFVMCRDCGTVVQCENCDISLTYHRANEKLKCHYCGFEQRVPTICPECQSDHIRYFGTGTQKVEEEIAKLFPEARVLRMDVDTTKTKGSHERILEEFGKGHADILLGTQMIAKGLDFPNITLVGVLSADTSLHLPDFRSAEKTFQLLTQVSGRAGRHTLPGEVVIQSYTPEHYAIELAKDQQYEPFYEREMWTRHQAGYPPYYYLALIQVSHEDVLMASEYAGKAVDYLRSNLSFNVSIIGPTASSISRLQNRYRYQCLIKYKVEPNLIDTFIQLIKIYRSDWIKKGIQLTVDLNPSSI</sequence>
<keyword evidence="2 12" id="KW-0235">DNA replication</keyword>
<dbReference type="PANTHER" id="PTHR30580:SF0">
    <property type="entry name" value="PRIMOSOMAL PROTEIN N"/>
    <property type="match status" value="1"/>
</dbReference>
<dbReference type="PANTHER" id="PTHR30580">
    <property type="entry name" value="PRIMOSOMAL PROTEIN N"/>
    <property type="match status" value="1"/>
</dbReference>
<comment type="similarity">
    <text evidence="12">Belongs to the helicase family. PriA subfamily.</text>
</comment>
<evidence type="ECO:0000256" key="8">
    <source>
        <dbReference type="ARBA" id="ARBA00022840"/>
    </source>
</evidence>
<dbReference type="GO" id="GO:0006310">
    <property type="term" value="P:DNA recombination"/>
    <property type="evidence" value="ECO:0007669"/>
    <property type="project" value="InterPro"/>
</dbReference>
<dbReference type="InterPro" id="IPR040498">
    <property type="entry name" value="PriA_CRR"/>
</dbReference>
<dbReference type="GO" id="GO:1990077">
    <property type="term" value="C:primosome complex"/>
    <property type="evidence" value="ECO:0007669"/>
    <property type="project" value="UniProtKB-UniRule"/>
</dbReference>
<keyword evidence="5 12" id="KW-0378">Hydrolase</keyword>
<dbReference type="Pfam" id="PF18319">
    <property type="entry name" value="Zn_ribbon_PriA"/>
    <property type="match status" value="1"/>
</dbReference>
<dbReference type="FunFam" id="3.40.50.300:FF:000489">
    <property type="entry name" value="Primosome assembly protein PriA"/>
    <property type="match status" value="1"/>
</dbReference>
<comment type="subunit">
    <text evidence="12">Component of the replication restart primosome.</text>
</comment>
<keyword evidence="9 12" id="KW-0238">DNA-binding</keyword>
<dbReference type="GO" id="GO:0006302">
    <property type="term" value="P:double-strand break repair"/>
    <property type="evidence" value="ECO:0007669"/>
    <property type="project" value="InterPro"/>
</dbReference>
<dbReference type="Pfam" id="PF18074">
    <property type="entry name" value="PriA_C"/>
    <property type="match status" value="1"/>
</dbReference>
<gene>
    <name evidence="12" type="primary">priA</name>
    <name evidence="15" type="ORF">CD29_00505</name>
</gene>
<evidence type="ECO:0000256" key="5">
    <source>
        <dbReference type="ARBA" id="ARBA00022801"/>
    </source>
</evidence>
<evidence type="ECO:0000256" key="4">
    <source>
        <dbReference type="ARBA" id="ARBA00022741"/>
    </source>
</evidence>
<comment type="caution">
    <text evidence="15">The sequence shown here is derived from an EMBL/GenBank/DDBJ whole genome shotgun (WGS) entry which is preliminary data.</text>
</comment>
<dbReference type="InterPro" id="IPR014001">
    <property type="entry name" value="Helicase_ATP-bd"/>
</dbReference>
<evidence type="ECO:0000256" key="10">
    <source>
        <dbReference type="ARBA" id="ARBA00023235"/>
    </source>
</evidence>
<organism evidence="15 16">
    <name type="scientific">Ureibacillus manganicus DSM 26584</name>
    <dbReference type="NCBI Taxonomy" id="1384049"/>
    <lineage>
        <taxon>Bacteria</taxon>
        <taxon>Bacillati</taxon>
        <taxon>Bacillota</taxon>
        <taxon>Bacilli</taxon>
        <taxon>Bacillales</taxon>
        <taxon>Caryophanaceae</taxon>
        <taxon>Ureibacillus</taxon>
    </lineage>
</organism>
<dbReference type="Gene3D" id="3.40.1440.60">
    <property type="entry name" value="PriA, 3(prime) DNA-binding domain"/>
    <property type="match status" value="1"/>
</dbReference>
<dbReference type="eggNOG" id="COG1198">
    <property type="taxonomic scope" value="Bacteria"/>
</dbReference>
<dbReference type="CDD" id="cd18804">
    <property type="entry name" value="SF2_C_priA"/>
    <property type="match status" value="1"/>
</dbReference>
<comment type="function">
    <text evidence="12">Initiates the restart of stalled replication forks, which reloads the replicative helicase on sites other than the origin of replication. Recognizes and binds to abandoned replication forks and remodels them to uncover a helicase loading site. Promotes assembly of the primosome at these replication forks.</text>
</comment>
<dbReference type="SUPFAM" id="SSF52540">
    <property type="entry name" value="P-loop containing nucleoside triphosphate hydrolases"/>
    <property type="match status" value="2"/>
</dbReference>
<evidence type="ECO:0000256" key="7">
    <source>
        <dbReference type="ARBA" id="ARBA00022833"/>
    </source>
</evidence>
<feature type="domain" description="Helicase ATP-binding" evidence="13">
    <location>
        <begin position="283"/>
        <end position="449"/>
    </location>
</feature>
<feature type="binding site" evidence="12">
    <location>
        <position position="515"/>
    </location>
    <ligand>
        <name>Zn(2+)</name>
        <dbReference type="ChEBI" id="CHEBI:29105"/>
        <label>1</label>
    </ligand>
</feature>
<comment type="catalytic activity">
    <reaction evidence="11 12">
        <text>ATP + H2O = ADP + phosphate + H(+)</text>
        <dbReference type="Rhea" id="RHEA:13065"/>
        <dbReference type="ChEBI" id="CHEBI:15377"/>
        <dbReference type="ChEBI" id="CHEBI:15378"/>
        <dbReference type="ChEBI" id="CHEBI:30616"/>
        <dbReference type="ChEBI" id="CHEBI:43474"/>
        <dbReference type="ChEBI" id="CHEBI:456216"/>
        <dbReference type="EC" id="5.6.2.4"/>
    </reaction>
</comment>
<dbReference type="AlphaFoldDB" id="A0A0A3IC63"/>
<feature type="binding site" evidence="12">
    <location>
        <position position="521"/>
    </location>
    <ligand>
        <name>Zn(2+)</name>
        <dbReference type="ChEBI" id="CHEBI:29105"/>
        <label>2</label>
    </ligand>
</feature>
<feature type="binding site" evidence="12">
    <location>
        <position position="555"/>
    </location>
    <ligand>
        <name>Zn(2+)</name>
        <dbReference type="ChEBI" id="CHEBI:29105"/>
        <label>1</label>
    </ligand>
</feature>
<dbReference type="GO" id="GO:0016887">
    <property type="term" value="F:ATP hydrolysis activity"/>
    <property type="evidence" value="ECO:0007669"/>
    <property type="project" value="RHEA"/>
</dbReference>
<protein>
    <recommendedName>
        <fullName evidence="12">Replication restart protein PriA</fullName>
    </recommendedName>
    <alternativeName>
        <fullName evidence="12">ATP-dependent DNA helicase PriA</fullName>
        <ecNumber evidence="12">5.6.2.4</ecNumber>
    </alternativeName>
    <alternativeName>
        <fullName evidence="12">DNA 3'-5' helicase PriA</fullName>
    </alternativeName>
</protein>
<evidence type="ECO:0000256" key="6">
    <source>
        <dbReference type="ARBA" id="ARBA00022806"/>
    </source>
</evidence>
<dbReference type="GO" id="GO:0043138">
    <property type="term" value="F:3'-5' DNA helicase activity"/>
    <property type="evidence" value="ECO:0007669"/>
    <property type="project" value="UniProtKB-EC"/>
</dbReference>
<dbReference type="InterPro" id="IPR011545">
    <property type="entry name" value="DEAD/DEAH_box_helicase_dom"/>
</dbReference>
<evidence type="ECO:0000313" key="15">
    <source>
        <dbReference type="EMBL" id="KGR80408.1"/>
    </source>
</evidence>
<evidence type="ECO:0000256" key="2">
    <source>
        <dbReference type="ARBA" id="ARBA00022705"/>
    </source>
</evidence>
<keyword evidence="1 12" id="KW-0639">Primosome</keyword>